<dbReference type="PANTHER" id="PTHR18895:SF74">
    <property type="entry name" value="MTRF1L RELEASE FACTOR GLUTAMINE METHYLTRANSFERASE"/>
    <property type="match status" value="1"/>
</dbReference>
<dbReference type="InterPro" id="IPR007848">
    <property type="entry name" value="Small_mtfrase_dom"/>
</dbReference>
<dbReference type="NCBIfam" id="TIGR00536">
    <property type="entry name" value="hemK_fam"/>
    <property type="match status" value="1"/>
</dbReference>
<dbReference type="Pfam" id="PF05175">
    <property type="entry name" value="MTS"/>
    <property type="match status" value="1"/>
</dbReference>
<keyword evidence="1 5" id="KW-0489">Methyltransferase</keyword>
<dbReference type="KEGG" id="hmn:HM131_04080"/>
<dbReference type="OrthoDB" id="9800643at2"/>
<evidence type="ECO:0000256" key="3">
    <source>
        <dbReference type="ARBA" id="ARBA00022691"/>
    </source>
</evidence>
<feature type="binding site" evidence="5">
    <location>
        <position position="148"/>
    </location>
    <ligand>
        <name>S-adenosyl-L-methionine</name>
        <dbReference type="ChEBI" id="CHEBI:59789"/>
    </ligand>
</feature>
<evidence type="ECO:0000256" key="4">
    <source>
        <dbReference type="ARBA" id="ARBA00048391"/>
    </source>
</evidence>
<dbReference type="Pfam" id="PF17827">
    <property type="entry name" value="PrmC_N"/>
    <property type="match status" value="1"/>
</dbReference>
<dbReference type="CDD" id="cd02440">
    <property type="entry name" value="AdoMet_MTases"/>
    <property type="match status" value="1"/>
</dbReference>
<dbReference type="InterPro" id="IPR019874">
    <property type="entry name" value="RF_methyltr_PrmC"/>
</dbReference>
<proteinExistence type="inferred from homology"/>
<evidence type="ECO:0000256" key="5">
    <source>
        <dbReference type="HAMAP-Rule" id="MF_02126"/>
    </source>
</evidence>
<dbReference type="InterPro" id="IPR029063">
    <property type="entry name" value="SAM-dependent_MTases_sf"/>
</dbReference>
<keyword evidence="3 5" id="KW-0949">S-adenosyl-L-methionine</keyword>
<evidence type="ECO:0000259" key="6">
    <source>
        <dbReference type="Pfam" id="PF05175"/>
    </source>
</evidence>
<feature type="binding site" evidence="5">
    <location>
        <begin position="126"/>
        <end position="130"/>
    </location>
    <ligand>
        <name>S-adenosyl-L-methionine</name>
        <dbReference type="ChEBI" id="CHEBI:59789"/>
    </ligand>
</feature>
<keyword evidence="9" id="KW-1185">Reference proteome</keyword>
<dbReference type="RefSeq" id="WP_085028223.1">
    <property type="nucleotide sequence ID" value="NZ_CP020772.1"/>
</dbReference>
<dbReference type="NCBIfam" id="TIGR03534">
    <property type="entry name" value="RF_mod_PrmC"/>
    <property type="match status" value="1"/>
</dbReference>
<dbReference type="SUPFAM" id="SSF53335">
    <property type="entry name" value="S-adenosyl-L-methionine-dependent methyltransferases"/>
    <property type="match status" value="1"/>
</dbReference>
<dbReference type="EC" id="2.1.1.297" evidence="5"/>
<dbReference type="Proteomes" id="UP000192527">
    <property type="component" value="Chromosome"/>
</dbReference>
<comment type="caution">
    <text evidence="5">Lacks conserved residue(s) required for the propagation of feature annotation.</text>
</comment>
<dbReference type="InterPro" id="IPR004556">
    <property type="entry name" value="HemK-like"/>
</dbReference>
<keyword evidence="2 5" id="KW-0808">Transferase</keyword>
<dbReference type="GO" id="GO:0032259">
    <property type="term" value="P:methylation"/>
    <property type="evidence" value="ECO:0007669"/>
    <property type="project" value="UniProtKB-KW"/>
</dbReference>
<dbReference type="InterPro" id="IPR050320">
    <property type="entry name" value="N5-glutamine_MTase"/>
</dbReference>
<comment type="similarity">
    <text evidence="5">Belongs to the protein N5-glutamine methyltransferase family. PrmC subfamily.</text>
</comment>
<evidence type="ECO:0000256" key="2">
    <source>
        <dbReference type="ARBA" id="ARBA00022679"/>
    </source>
</evidence>
<evidence type="ECO:0000256" key="1">
    <source>
        <dbReference type="ARBA" id="ARBA00022603"/>
    </source>
</evidence>
<name>A0A1W5ZRZ5_9BACI</name>
<dbReference type="EMBL" id="CP020772">
    <property type="protein sequence ID" value="ARI76062.1"/>
    <property type="molecule type" value="Genomic_DNA"/>
</dbReference>
<dbReference type="PANTHER" id="PTHR18895">
    <property type="entry name" value="HEMK METHYLTRANSFERASE"/>
    <property type="match status" value="1"/>
</dbReference>
<protein>
    <recommendedName>
        <fullName evidence="5">Release factor glutamine methyltransferase</fullName>
        <shortName evidence="5">RF MTase</shortName>
        <ecNumber evidence="5">2.1.1.297</ecNumber>
    </recommendedName>
    <alternativeName>
        <fullName evidence="5">N5-glutamine methyltransferase PrmC</fullName>
    </alternativeName>
    <alternativeName>
        <fullName evidence="5">Protein-(glutamine-N5) MTase PrmC</fullName>
    </alternativeName>
    <alternativeName>
        <fullName evidence="5">Protein-glutamine N-methyltransferase PrmC</fullName>
    </alternativeName>
</protein>
<feature type="domain" description="Methyltransferase small" evidence="6">
    <location>
        <begin position="120"/>
        <end position="198"/>
    </location>
</feature>
<dbReference type="GO" id="GO:0102559">
    <property type="term" value="F:peptide chain release factor N(5)-glutamine methyltransferase activity"/>
    <property type="evidence" value="ECO:0007669"/>
    <property type="project" value="UniProtKB-EC"/>
</dbReference>
<organism evidence="8 9">
    <name type="scientific">Halobacillus mangrovi</name>
    <dbReference type="NCBI Taxonomy" id="402384"/>
    <lineage>
        <taxon>Bacteria</taxon>
        <taxon>Bacillati</taxon>
        <taxon>Bacillota</taxon>
        <taxon>Bacilli</taxon>
        <taxon>Bacillales</taxon>
        <taxon>Bacillaceae</taxon>
        <taxon>Halobacillus</taxon>
    </lineage>
</organism>
<dbReference type="PROSITE" id="PS00092">
    <property type="entry name" value="N6_MTASE"/>
    <property type="match status" value="1"/>
</dbReference>
<dbReference type="InterPro" id="IPR040758">
    <property type="entry name" value="PrmC_N"/>
</dbReference>
<evidence type="ECO:0000259" key="7">
    <source>
        <dbReference type="Pfam" id="PF17827"/>
    </source>
</evidence>
<dbReference type="STRING" id="402384.HM131_04080"/>
<gene>
    <name evidence="5" type="primary">prmC</name>
    <name evidence="8" type="ORF">HM131_04080</name>
</gene>
<reference evidence="8 9" key="1">
    <citation type="submission" date="2017-04" db="EMBL/GenBank/DDBJ databases">
        <title>The whole genome sequencing and assembly of Halobacillus mangrovi strain.</title>
        <authorList>
            <person name="Lee S.-J."/>
            <person name="Park M.-K."/>
            <person name="Kim J.-Y."/>
            <person name="Lee Y.-J."/>
            <person name="Yi H."/>
            <person name="Bahn Y.-S."/>
            <person name="Kim J.F."/>
            <person name="Lee D.-W."/>
        </authorList>
    </citation>
    <scope>NUCLEOTIDE SEQUENCE [LARGE SCALE GENOMIC DNA]</scope>
    <source>
        <strain evidence="8 9">KTB 131</strain>
    </source>
</reference>
<dbReference type="InterPro" id="IPR002052">
    <property type="entry name" value="DNA_methylase_N6_adenine_CS"/>
</dbReference>
<evidence type="ECO:0000313" key="8">
    <source>
        <dbReference type="EMBL" id="ARI76062.1"/>
    </source>
</evidence>
<feature type="domain" description="Release factor glutamine methyltransferase N-terminal" evidence="7">
    <location>
        <begin position="10"/>
        <end position="79"/>
    </location>
</feature>
<dbReference type="HAMAP" id="MF_02126">
    <property type="entry name" value="RF_methyltr_PrmC"/>
    <property type="match status" value="1"/>
</dbReference>
<dbReference type="GO" id="GO:0003676">
    <property type="term" value="F:nucleic acid binding"/>
    <property type="evidence" value="ECO:0007669"/>
    <property type="project" value="InterPro"/>
</dbReference>
<comment type="catalytic activity">
    <reaction evidence="4 5">
        <text>L-glutaminyl-[peptide chain release factor] + S-adenosyl-L-methionine = N(5)-methyl-L-glutaminyl-[peptide chain release factor] + S-adenosyl-L-homocysteine + H(+)</text>
        <dbReference type="Rhea" id="RHEA:42896"/>
        <dbReference type="Rhea" id="RHEA-COMP:10271"/>
        <dbReference type="Rhea" id="RHEA-COMP:10272"/>
        <dbReference type="ChEBI" id="CHEBI:15378"/>
        <dbReference type="ChEBI" id="CHEBI:30011"/>
        <dbReference type="ChEBI" id="CHEBI:57856"/>
        <dbReference type="ChEBI" id="CHEBI:59789"/>
        <dbReference type="ChEBI" id="CHEBI:61891"/>
        <dbReference type="EC" id="2.1.1.297"/>
    </reaction>
</comment>
<comment type="function">
    <text evidence="5">Methylates the class 1 translation termination release factors RF1/PrfA and RF2/PrfB on the glutamine residue of the universally conserved GGQ motif.</text>
</comment>
<dbReference type="Gene3D" id="1.10.8.10">
    <property type="entry name" value="DNA helicase RuvA subunit, C-terminal domain"/>
    <property type="match status" value="1"/>
</dbReference>
<evidence type="ECO:0000313" key="9">
    <source>
        <dbReference type="Proteomes" id="UP000192527"/>
    </source>
</evidence>
<feature type="binding site" evidence="5">
    <location>
        <position position="190"/>
    </location>
    <ligand>
        <name>S-adenosyl-L-methionine</name>
        <dbReference type="ChEBI" id="CHEBI:59789"/>
    </ligand>
</feature>
<dbReference type="Gene3D" id="3.40.50.150">
    <property type="entry name" value="Vaccinia Virus protein VP39"/>
    <property type="match status" value="1"/>
</dbReference>
<accession>A0A1W5ZRZ5</accession>
<dbReference type="AlphaFoldDB" id="A0A1W5ZRZ5"/>
<sequence length="285" mass="32203">MQPTFTTIREARHWASVFLQEHNRETRVADLLLEYYLGLTFAQLLAYERDPFPEEKKKGFVCSVRNHASTGVPVQHLIGHAHFYGRDFKVNADVLIPRPETEELVVGVKDWMRTYEITSPVIADIGTGSGVIAITLALETNAKVLAADVSNEALGVAQQNAQALAAEVEFRQGSYLEPFYDQQIDVLVSNPPYIAYKDKKEMDDTVLNFDPELALFAEEEGLAAYKAILNQLQEQPSLIAFEIGYNQGEAVKRLIEVRFPEAAVEVRQDINKKDRMVFATHQRFL</sequence>
<feature type="binding site" evidence="5">
    <location>
        <begin position="190"/>
        <end position="193"/>
    </location>
    <ligand>
        <name>substrate</name>
    </ligand>
</feature>